<sequence>MTQPGDLPPGILTIGPTDVVHEYTQPSLVAWDAPFAIRFLAQFLENLKDPQFLLYDCGTYLDDFVDPGITDDYITVSRDQYVADILKPEMEKITILSFENITTKWCTSADSPKVRRLGTKLRVLLDYFDPEGNPNQAMETWAWELRISQTDDVQLGYEGWQIVYFSFKLGKQGPYRDVDGALDEPLWLFTIERTFPQTTDQYHAICGHSYLNPSVAKAMIAGLRFGNIVFGTDGLAEAHGFPQDYMNMEGYIVVGKAITAGLRFGDILFGTDGVAEAHGHDSMDLADDS</sequence>
<dbReference type="AlphaFoldDB" id="A0A3N4HX70"/>
<accession>A0A3N4HX70</accession>
<evidence type="ECO:0000313" key="1">
    <source>
        <dbReference type="EMBL" id="RPA78269.1"/>
    </source>
</evidence>
<evidence type="ECO:0000313" key="2">
    <source>
        <dbReference type="Proteomes" id="UP000275078"/>
    </source>
</evidence>
<reference evidence="1 2" key="1">
    <citation type="journal article" date="2018" name="Nat. Ecol. Evol.">
        <title>Pezizomycetes genomes reveal the molecular basis of ectomycorrhizal truffle lifestyle.</title>
        <authorList>
            <person name="Murat C."/>
            <person name="Payen T."/>
            <person name="Noel B."/>
            <person name="Kuo A."/>
            <person name="Morin E."/>
            <person name="Chen J."/>
            <person name="Kohler A."/>
            <person name="Krizsan K."/>
            <person name="Balestrini R."/>
            <person name="Da Silva C."/>
            <person name="Montanini B."/>
            <person name="Hainaut M."/>
            <person name="Levati E."/>
            <person name="Barry K.W."/>
            <person name="Belfiori B."/>
            <person name="Cichocki N."/>
            <person name="Clum A."/>
            <person name="Dockter R.B."/>
            <person name="Fauchery L."/>
            <person name="Guy J."/>
            <person name="Iotti M."/>
            <person name="Le Tacon F."/>
            <person name="Lindquist E.A."/>
            <person name="Lipzen A."/>
            <person name="Malagnac F."/>
            <person name="Mello A."/>
            <person name="Molinier V."/>
            <person name="Miyauchi S."/>
            <person name="Poulain J."/>
            <person name="Riccioni C."/>
            <person name="Rubini A."/>
            <person name="Sitrit Y."/>
            <person name="Splivallo R."/>
            <person name="Traeger S."/>
            <person name="Wang M."/>
            <person name="Zifcakova L."/>
            <person name="Wipf D."/>
            <person name="Zambonelli A."/>
            <person name="Paolocci F."/>
            <person name="Nowrousian M."/>
            <person name="Ottonello S."/>
            <person name="Baldrian P."/>
            <person name="Spatafora J.W."/>
            <person name="Henrissat B."/>
            <person name="Nagy L.G."/>
            <person name="Aury J.M."/>
            <person name="Wincker P."/>
            <person name="Grigoriev I.V."/>
            <person name="Bonfante P."/>
            <person name="Martin F.M."/>
        </authorList>
    </citation>
    <scope>NUCLEOTIDE SEQUENCE [LARGE SCALE GENOMIC DNA]</scope>
    <source>
        <strain evidence="1 2">RN42</strain>
    </source>
</reference>
<keyword evidence="2" id="KW-1185">Reference proteome</keyword>
<dbReference type="EMBL" id="ML119713">
    <property type="protein sequence ID" value="RPA78269.1"/>
    <property type="molecule type" value="Genomic_DNA"/>
</dbReference>
<name>A0A3N4HX70_ASCIM</name>
<dbReference type="Proteomes" id="UP000275078">
    <property type="component" value="Unassembled WGS sequence"/>
</dbReference>
<gene>
    <name evidence="1" type="ORF">BJ508DRAFT_309386</name>
</gene>
<organism evidence="1 2">
    <name type="scientific">Ascobolus immersus RN42</name>
    <dbReference type="NCBI Taxonomy" id="1160509"/>
    <lineage>
        <taxon>Eukaryota</taxon>
        <taxon>Fungi</taxon>
        <taxon>Dikarya</taxon>
        <taxon>Ascomycota</taxon>
        <taxon>Pezizomycotina</taxon>
        <taxon>Pezizomycetes</taxon>
        <taxon>Pezizales</taxon>
        <taxon>Ascobolaceae</taxon>
        <taxon>Ascobolus</taxon>
    </lineage>
</organism>
<proteinExistence type="predicted"/>
<protein>
    <submittedName>
        <fullName evidence="1">Uncharacterized protein</fullName>
    </submittedName>
</protein>